<proteinExistence type="predicted"/>
<accession>S7U4H4</accession>
<protein>
    <submittedName>
        <fullName evidence="1">Uncharacterized protein</fullName>
    </submittedName>
</protein>
<gene>
    <name evidence="1" type="ORF">dsmv_1127</name>
</gene>
<dbReference type="Proteomes" id="UP000014977">
    <property type="component" value="Unassembled WGS sequence"/>
</dbReference>
<organism evidence="1 2">
    <name type="scientific">Desulfococcus multivorans DSM 2059</name>
    <dbReference type="NCBI Taxonomy" id="1121405"/>
    <lineage>
        <taxon>Bacteria</taxon>
        <taxon>Pseudomonadati</taxon>
        <taxon>Thermodesulfobacteriota</taxon>
        <taxon>Desulfobacteria</taxon>
        <taxon>Desulfobacterales</taxon>
        <taxon>Desulfococcaceae</taxon>
        <taxon>Desulfococcus</taxon>
    </lineage>
</organism>
<dbReference type="STRING" id="897.B2D07_04190"/>
<dbReference type="PATRIC" id="fig|1121405.3.peg.390"/>
<sequence length="1830" mass="200239">MKTMSVNGKMKPVDDTRIITDEYTGHFLYVSYSQEISGQSVFNKDRVDLTGDGAFRFNILPQDQIVNEMVTVEAYAPDGQLLGRQVYSYDSLNASDIPIGAEDDSSPLTILLDPKIIEFGSSSPVEDAMRKISGKVIDLSGTRKGAGLEILIMVSDDPGAEFDSSTYRAVFSAVTDKEGYFFGQVKNETVQMGYGVIAGLEDQPVVIALEQNKIPKQILMVTDLSNLPDHVATGGGAVPALPDQGDLVRGSSFSQDVGGTCVDFTVPDRTLEEFSFFHTVRTTEPEIRGLTISSKESATLKAEFIDLSDHTFELVGRLNDSFNSLALIPFAVEELPAADTPGVGTVRTAGTNTAASQASRTQSPNYMIKLDVGGKEPFKVNTRDLVYEKSRFEYVDVVKLVTEQAQRHNKLLALQQKLAAAYCGRYGVEREKTYCESLTANDGINRAELSALVGHVEKNRTGFGRDDALKKQLDTLIFKLEKLISRPVAEKNEISDAIHLVEKAIQVVDINTEESQLQENVLGYLRRIIIELSNAGITGALSFEPCPPEAEAETMGIMCLIQKFQELKQVLENKSVFSYGEIIELKAYYSIFLRSINAFRSLLDEFYIFYKNSTNFAIELTDNFFYEEYGAIKSTLTALQRQVVAALRKTMEMERAYILNHPGRVNLSAETSVDWDETPTIYENTTIAHGHILHFKQKYKSAGFSLGTLLNSIPLAPCQEKQIAIYDWDRTERASRTEELLVAEELDAEISRDRDISEIVNSVFGESIRASSSNKTSSTSAGIGGGIGGFVSGIVFGVAGGVAHSGASSTSTASQDASRTLTATSMNQLQDTTTQSASSLRNQRSTVVQAVGQNESVSVQTEVIKNNNHCHAITVEYFEVLKHYVIEQQLVDVQECLFVPLPMGHFDHQKVLRWRHTLQPTMYGRKIRRGFDAIERIETNYANSDLPAGSYADEVIEEFSGFFTITFELQRPQLASIDEATKIETIDLHDAFPWFFGFMKFRYDVEVPLTEAEKDALFEQQYAPGIVRDFIDRMELYAIADNGTEEKLQLDFTLLSNYAKGAALRVSLASSALQNITRNQIKHLRVRATTEVKSGSRIILRSLYLQYRTPHLNESIYRNAGVNNDIINTTSADGGVVTDSALMYTPLNKRETANPRKEDQEAAAALVSYLNENMELAHKVIWSKMDASRLFGLLDRYIAPHSGGRSVASVVENRVTGVVGNNLVMKVVPGERLDPVFKGMENLLDFYKPTTPPDPFRISVPTRGVYAEAVMGKCNSCEVIDETRNWRFTEVPCGTSPAAIQPVSTESRRSEPGDLTTKDLPASLINLQTAPAAPDPTGLAAAFALLAKGDAFKDMTGLAGTQANALGALQTTSKSVTDLAGISKDFANMAVMASQNRDGAKQIEQIKKLNKEGYLTDAEAGQQIKGVLGTYTDAAKNITNTKSKDGDSVPDKIADKVLTQGMPSPSHEIEYQKVGSDGETESIKVSQPESLSDSSAKPVIYLTGNTGSADLRAFKPSTNDKSLIIEVGAGFRNAPDGSKLRWSSPTPGALIIDNPNATVTRVKGVTPGKHDLDLELLDPGGNRIASIKLKLSVPQCVTVNEDPALFDSALINLHLVGHKNDVVDEMKRVVEHLLAKANVRVFWQFGGYSEALPAHVPAANVVTAVIKDKDPSGNLGVTSSTSAALDLFNETIEVFPGMYAEEDAIDVDTETQALIVDLDASLPGNADLIPIMIKVYGRLIGETLSHEIGHALLWDDIPADGHNSPAIANDLMNRGVDRLFRQRTGMENIAQVSPVLPEHYVDHGLAAIGGFQAVNQALIDAQWPVPPAHG</sequence>
<dbReference type="OrthoDB" id="4312432at2"/>
<reference evidence="1 2" key="1">
    <citation type="journal article" date="2013" name="Genome Announc.">
        <title>Draft genome sequences for three mercury-methylating, sulfate-reducing bacteria.</title>
        <authorList>
            <person name="Brown S.D."/>
            <person name="Hurt R.A.Jr."/>
            <person name="Gilmour C.C."/>
            <person name="Elias D.A."/>
        </authorList>
    </citation>
    <scope>NUCLEOTIDE SEQUENCE [LARGE SCALE GENOMIC DNA]</scope>
    <source>
        <strain evidence="1 2">DSM 2059</strain>
    </source>
</reference>
<comment type="caution">
    <text evidence="1">The sequence shown here is derived from an EMBL/GenBank/DDBJ whole genome shotgun (WGS) entry which is preliminary data.</text>
</comment>
<dbReference type="RefSeq" id="WP_020875423.1">
    <property type="nucleotide sequence ID" value="NZ_ATHJ01000033.1"/>
</dbReference>
<keyword evidence="2" id="KW-1185">Reference proteome</keyword>
<evidence type="ECO:0000313" key="1">
    <source>
        <dbReference type="EMBL" id="EPR44177.1"/>
    </source>
</evidence>
<dbReference type="EMBL" id="ATHJ01000033">
    <property type="protein sequence ID" value="EPR44177.1"/>
    <property type="molecule type" value="Genomic_DNA"/>
</dbReference>
<dbReference type="eggNOG" id="COG1073">
    <property type="taxonomic scope" value="Bacteria"/>
</dbReference>
<evidence type="ECO:0000313" key="2">
    <source>
        <dbReference type="Proteomes" id="UP000014977"/>
    </source>
</evidence>
<name>S7U4H4_DESML</name>